<name>A0A016W6T5_9BILA</name>
<evidence type="ECO:0000313" key="2">
    <source>
        <dbReference type="Proteomes" id="UP000024635"/>
    </source>
</evidence>
<dbReference type="EMBL" id="JARK01000673">
    <property type="protein sequence ID" value="EYC35355.1"/>
    <property type="molecule type" value="Genomic_DNA"/>
</dbReference>
<comment type="caution">
    <text evidence="1">The sequence shown here is derived from an EMBL/GenBank/DDBJ whole genome shotgun (WGS) entry which is preliminary data.</text>
</comment>
<keyword evidence="2" id="KW-1185">Reference proteome</keyword>
<evidence type="ECO:0000313" key="1">
    <source>
        <dbReference type="EMBL" id="EYC35355.1"/>
    </source>
</evidence>
<sequence length="76" mass="8580">MQTYGDLPTSSFAKANRYARVLTIAWLKRTRNLAFLPLLGQDGPVLESFPTTSPRRTHPPSETRILSFPVFVVEFA</sequence>
<proteinExistence type="predicted"/>
<reference evidence="2" key="1">
    <citation type="journal article" date="2015" name="Nat. Genet.">
        <title>The genome and transcriptome of the zoonotic hookworm Ancylostoma ceylanicum identify infection-specific gene families.</title>
        <authorList>
            <person name="Schwarz E.M."/>
            <person name="Hu Y."/>
            <person name="Antoshechkin I."/>
            <person name="Miller M.M."/>
            <person name="Sternberg P.W."/>
            <person name="Aroian R.V."/>
        </authorList>
    </citation>
    <scope>NUCLEOTIDE SEQUENCE</scope>
    <source>
        <strain evidence="2">HY135</strain>
    </source>
</reference>
<accession>A0A016W6T5</accession>
<organism evidence="1 2">
    <name type="scientific">Ancylostoma ceylanicum</name>
    <dbReference type="NCBI Taxonomy" id="53326"/>
    <lineage>
        <taxon>Eukaryota</taxon>
        <taxon>Metazoa</taxon>
        <taxon>Ecdysozoa</taxon>
        <taxon>Nematoda</taxon>
        <taxon>Chromadorea</taxon>
        <taxon>Rhabditida</taxon>
        <taxon>Rhabditina</taxon>
        <taxon>Rhabditomorpha</taxon>
        <taxon>Strongyloidea</taxon>
        <taxon>Ancylostomatidae</taxon>
        <taxon>Ancylostomatinae</taxon>
        <taxon>Ancylostoma</taxon>
    </lineage>
</organism>
<protein>
    <submittedName>
        <fullName evidence="1">Uncharacterized protein</fullName>
    </submittedName>
</protein>
<dbReference type="Proteomes" id="UP000024635">
    <property type="component" value="Unassembled WGS sequence"/>
</dbReference>
<dbReference type="AlphaFoldDB" id="A0A016W6T5"/>
<gene>
    <name evidence="1" type="primary">Acey_s1073.g3545</name>
    <name evidence="1" type="ORF">Y032_1073g3545</name>
</gene>